<dbReference type="SUPFAM" id="SSF54637">
    <property type="entry name" value="Thioesterase/thiol ester dehydrase-isomerase"/>
    <property type="match status" value="2"/>
</dbReference>
<evidence type="ECO:0000256" key="2">
    <source>
        <dbReference type="ARBA" id="ARBA00022801"/>
    </source>
</evidence>
<protein>
    <submittedName>
        <fullName evidence="5">Acyl-CoA thiolesterase II</fullName>
    </submittedName>
</protein>
<dbReference type="OrthoDB" id="9781019at2"/>
<evidence type="ECO:0000313" key="5">
    <source>
        <dbReference type="EMBL" id="EAW33209.1"/>
    </source>
</evidence>
<comment type="similarity">
    <text evidence="1">Belongs to the C/M/P thioester hydrolase family.</text>
</comment>
<keyword evidence="2" id="KW-0378">Hydrolase</keyword>
<dbReference type="Gene3D" id="2.40.160.210">
    <property type="entry name" value="Acyl-CoA thioesterase, double hotdog domain"/>
    <property type="match status" value="1"/>
</dbReference>
<keyword evidence="6" id="KW-1185">Reference proteome</keyword>
<proteinExistence type="inferred from homology"/>
<comment type="caution">
    <text evidence="5">The sequence shown here is derived from an EMBL/GenBank/DDBJ whole genome shotgun (WGS) entry which is preliminary data.</text>
</comment>
<dbReference type="AlphaFoldDB" id="A0YAQ5"/>
<feature type="domain" description="Acyl-CoA thioesterase 2 C-terminal" evidence="3">
    <location>
        <begin position="194"/>
        <end position="288"/>
    </location>
</feature>
<dbReference type="PANTHER" id="PTHR11066">
    <property type="entry name" value="ACYL-COA THIOESTERASE"/>
    <property type="match status" value="1"/>
</dbReference>
<dbReference type="Pfam" id="PF13622">
    <property type="entry name" value="4HBT_3"/>
    <property type="match status" value="1"/>
</dbReference>
<name>A0YAQ5_9GAMM</name>
<dbReference type="Proteomes" id="UP000004931">
    <property type="component" value="Unassembled WGS sequence"/>
</dbReference>
<reference evidence="5 6" key="1">
    <citation type="journal article" date="2010" name="J. Bacteriol.">
        <title>Genome sequence of the oligotrophic marine Gammaproteobacterium HTCC2143, isolated from the Oregon Coast.</title>
        <authorList>
            <person name="Oh H.M."/>
            <person name="Kang I."/>
            <person name="Ferriera S."/>
            <person name="Giovannoni S.J."/>
            <person name="Cho J.C."/>
        </authorList>
    </citation>
    <scope>NUCLEOTIDE SEQUENCE [LARGE SCALE GENOMIC DNA]</scope>
    <source>
        <strain evidence="5 6">HTCC2143</strain>
    </source>
</reference>
<gene>
    <name evidence="5" type="ORF">GP2143_18176</name>
</gene>
<dbReference type="InterPro" id="IPR029069">
    <property type="entry name" value="HotDog_dom_sf"/>
</dbReference>
<dbReference type="GO" id="GO:0005829">
    <property type="term" value="C:cytosol"/>
    <property type="evidence" value="ECO:0007669"/>
    <property type="project" value="TreeGrafter"/>
</dbReference>
<dbReference type="STRING" id="247633.GP2143_18176"/>
<dbReference type="EMBL" id="AAVT01000001">
    <property type="protein sequence ID" value="EAW33209.1"/>
    <property type="molecule type" value="Genomic_DNA"/>
</dbReference>
<evidence type="ECO:0000259" key="3">
    <source>
        <dbReference type="Pfam" id="PF02551"/>
    </source>
</evidence>
<organism evidence="5 6">
    <name type="scientific">marine gamma proteobacterium HTCC2143</name>
    <dbReference type="NCBI Taxonomy" id="247633"/>
    <lineage>
        <taxon>Bacteria</taxon>
        <taxon>Pseudomonadati</taxon>
        <taxon>Pseudomonadota</taxon>
        <taxon>Gammaproteobacteria</taxon>
        <taxon>Cellvibrionales</taxon>
        <taxon>Spongiibacteraceae</taxon>
        <taxon>BD1-7 clade</taxon>
    </lineage>
</organism>
<dbReference type="InterPro" id="IPR049449">
    <property type="entry name" value="TesB_ACOT8-like_N"/>
</dbReference>
<evidence type="ECO:0000256" key="1">
    <source>
        <dbReference type="ARBA" id="ARBA00006538"/>
    </source>
</evidence>
<dbReference type="InterPro" id="IPR042171">
    <property type="entry name" value="Acyl-CoA_hotdog"/>
</dbReference>
<dbReference type="Pfam" id="PF02551">
    <property type="entry name" value="Acyl_CoA_thio"/>
    <property type="match status" value="1"/>
</dbReference>
<dbReference type="InterPro" id="IPR003703">
    <property type="entry name" value="Acyl_CoA_thio"/>
</dbReference>
<dbReference type="eggNOG" id="COG1946">
    <property type="taxonomic scope" value="Bacteria"/>
</dbReference>
<dbReference type="CDD" id="cd03445">
    <property type="entry name" value="Thioesterase_II_repeat2"/>
    <property type="match status" value="1"/>
</dbReference>
<sequence>MFSIDNLTSVLQPEQMDSFRFRGKSLVGTLPRVFGGQVLGQALHAATATVGNDRHAHSVHAHFLRIGDIHQDINYQVDVVRDGGSFSTRSIVAEQAGKAIFHATLSFHIAESGLSHQMAMPDDIPRPDELENEADRRQRLGMPTPRFPMMALLPKATLDVRQRFPLEGVDVVHREPFQGFWFKFGEAFFGNPENQALSDSRVTHQALLAFVSDMGLLSTGIRPHTVSMSRDKIQAASLDHSIWLHAPARVDQWLYYHTDSPLAGGGRDFCRGSIFTESGILVASTAQEALIRIRNEGPDVLLS</sequence>
<evidence type="ECO:0000313" key="6">
    <source>
        <dbReference type="Proteomes" id="UP000004931"/>
    </source>
</evidence>
<accession>A0YAQ5</accession>
<dbReference type="PANTHER" id="PTHR11066:SF34">
    <property type="entry name" value="ACYL-COENZYME A THIOESTERASE 8"/>
    <property type="match status" value="1"/>
</dbReference>
<dbReference type="GO" id="GO:0006637">
    <property type="term" value="P:acyl-CoA metabolic process"/>
    <property type="evidence" value="ECO:0007669"/>
    <property type="project" value="InterPro"/>
</dbReference>
<dbReference type="GO" id="GO:0009062">
    <property type="term" value="P:fatty acid catabolic process"/>
    <property type="evidence" value="ECO:0007669"/>
    <property type="project" value="TreeGrafter"/>
</dbReference>
<evidence type="ECO:0000259" key="4">
    <source>
        <dbReference type="Pfam" id="PF13622"/>
    </source>
</evidence>
<feature type="domain" description="Acyl-CoA thioesterase-like N-terminal HotDog" evidence="4">
    <location>
        <begin position="32"/>
        <end position="108"/>
    </location>
</feature>
<dbReference type="GO" id="GO:0047617">
    <property type="term" value="F:fatty acyl-CoA hydrolase activity"/>
    <property type="evidence" value="ECO:0007669"/>
    <property type="project" value="InterPro"/>
</dbReference>
<dbReference type="InterPro" id="IPR025652">
    <property type="entry name" value="TesB_C"/>
</dbReference>
<dbReference type="CDD" id="cd03444">
    <property type="entry name" value="Thioesterase_II_repeat1"/>
    <property type="match status" value="1"/>
</dbReference>